<comment type="caution">
    <text evidence="2">The sequence shown here is derived from an EMBL/GenBank/DDBJ whole genome shotgun (WGS) entry which is preliminary data.</text>
</comment>
<sequence length="91" mass="9822">MSHENWALTLALIANISSQKRSEAALKVIQVHLSQIISTTSDALIVLTMDGCVRFVNPAAESLFGRSKEQLLDHCLGIPCTAGETTEISII</sequence>
<protein>
    <submittedName>
        <fullName evidence="2">PAS domain-containing protein</fullName>
    </submittedName>
</protein>
<gene>
    <name evidence="2" type="ORF">QQ91_0011865</name>
</gene>
<evidence type="ECO:0000313" key="3">
    <source>
        <dbReference type="Proteomes" id="UP000031561"/>
    </source>
</evidence>
<dbReference type="RefSeq" id="WP_250833342.1">
    <property type="nucleotide sequence ID" value="NZ_JTHE03000062.1"/>
</dbReference>
<dbReference type="Gene3D" id="3.30.450.20">
    <property type="entry name" value="PAS domain"/>
    <property type="match status" value="1"/>
</dbReference>
<dbReference type="EMBL" id="JTHE03000062">
    <property type="protein sequence ID" value="MCM1983514.1"/>
    <property type="molecule type" value="Genomic_DNA"/>
</dbReference>
<dbReference type="AlphaFoldDB" id="A0ABD4T4B3"/>
<feature type="non-terminal residue" evidence="2">
    <location>
        <position position="91"/>
    </location>
</feature>
<name>A0ABD4T4B3_9CYAN</name>
<dbReference type="Proteomes" id="UP000031561">
    <property type="component" value="Unassembled WGS sequence"/>
</dbReference>
<dbReference type="Pfam" id="PF00989">
    <property type="entry name" value="PAS"/>
    <property type="match status" value="1"/>
</dbReference>
<feature type="domain" description="PAS" evidence="1">
    <location>
        <begin position="29"/>
        <end position="73"/>
    </location>
</feature>
<dbReference type="InterPro" id="IPR035965">
    <property type="entry name" value="PAS-like_dom_sf"/>
</dbReference>
<accession>A0ABD4T4B3</accession>
<dbReference type="CDD" id="cd00130">
    <property type="entry name" value="PAS"/>
    <property type="match status" value="1"/>
</dbReference>
<evidence type="ECO:0000259" key="1">
    <source>
        <dbReference type="PROSITE" id="PS50112"/>
    </source>
</evidence>
<dbReference type="NCBIfam" id="TIGR00229">
    <property type="entry name" value="sensory_box"/>
    <property type="match status" value="1"/>
</dbReference>
<dbReference type="PROSITE" id="PS50112">
    <property type="entry name" value="PAS"/>
    <property type="match status" value="1"/>
</dbReference>
<keyword evidence="3" id="KW-1185">Reference proteome</keyword>
<proteinExistence type="predicted"/>
<dbReference type="InterPro" id="IPR000014">
    <property type="entry name" value="PAS"/>
</dbReference>
<evidence type="ECO:0000313" key="2">
    <source>
        <dbReference type="EMBL" id="MCM1983514.1"/>
    </source>
</evidence>
<dbReference type="SUPFAM" id="SSF55785">
    <property type="entry name" value="PYP-like sensor domain (PAS domain)"/>
    <property type="match status" value="1"/>
</dbReference>
<organism evidence="2 3">
    <name type="scientific">Lyngbya confervoides BDU141951</name>
    <dbReference type="NCBI Taxonomy" id="1574623"/>
    <lineage>
        <taxon>Bacteria</taxon>
        <taxon>Bacillati</taxon>
        <taxon>Cyanobacteriota</taxon>
        <taxon>Cyanophyceae</taxon>
        <taxon>Oscillatoriophycideae</taxon>
        <taxon>Oscillatoriales</taxon>
        <taxon>Microcoleaceae</taxon>
        <taxon>Lyngbya</taxon>
    </lineage>
</organism>
<dbReference type="InterPro" id="IPR013767">
    <property type="entry name" value="PAS_fold"/>
</dbReference>
<reference evidence="2 3" key="1">
    <citation type="journal article" date="2015" name="Genome Announc.">
        <title>Draft Genome Sequence of Filamentous Marine Cyanobacterium Lyngbya confervoides Strain BDU141951.</title>
        <authorList>
            <person name="Chandrababunaidu M.M."/>
            <person name="Sen D."/>
            <person name="Tripathy S."/>
        </authorList>
    </citation>
    <scope>NUCLEOTIDE SEQUENCE [LARGE SCALE GENOMIC DNA]</scope>
    <source>
        <strain evidence="2 3">BDU141951</strain>
    </source>
</reference>